<dbReference type="STRING" id="1742973.COMA2_50247"/>
<dbReference type="CDD" id="cd07246">
    <property type="entry name" value="VOC_like"/>
    <property type="match status" value="1"/>
</dbReference>
<evidence type="ECO:0000313" key="3">
    <source>
        <dbReference type="Proteomes" id="UP000198736"/>
    </source>
</evidence>
<dbReference type="SUPFAM" id="SSF54593">
    <property type="entry name" value="Glyoxalase/Bleomycin resistance protein/Dihydroxybiphenyl dioxygenase"/>
    <property type="match status" value="1"/>
</dbReference>
<dbReference type="PANTHER" id="PTHR34109:SF1">
    <property type="entry name" value="VOC DOMAIN-CONTAINING PROTEIN"/>
    <property type="match status" value="1"/>
</dbReference>
<keyword evidence="3" id="KW-1185">Reference proteome</keyword>
<dbReference type="PANTHER" id="PTHR34109">
    <property type="entry name" value="BNAUNNG04460D PROTEIN-RELATED"/>
    <property type="match status" value="1"/>
</dbReference>
<dbReference type="PROSITE" id="PS51819">
    <property type="entry name" value="VOC"/>
    <property type="match status" value="1"/>
</dbReference>
<dbReference type="InterPro" id="IPR029068">
    <property type="entry name" value="Glyas_Bleomycin-R_OHBP_Dase"/>
</dbReference>
<dbReference type="Gene3D" id="3.30.720.120">
    <property type="match status" value="1"/>
</dbReference>
<dbReference type="EMBL" id="CZPZ01000032">
    <property type="protein sequence ID" value="CUS38745.1"/>
    <property type="molecule type" value="Genomic_DNA"/>
</dbReference>
<sequence length="160" mass="17390">MAGKVKAIPAGYEGATPYLIIKDAARALEFYQKAFGAMEVMRIAGPNGSVGHAEIKIGQALIMLADEFPEMNCKSPQSFGGSPVSIMVYVQDVDAFVKQAVAAGAKVITPVENKFYGDRSCSLEDPFGHHWHFATHVEDVPSDEMAKRAEAFMKQQDSFS</sequence>
<feature type="domain" description="VOC" evidence="1">
    <location>
        <begin position="11"/>
        <end position="136"/>
    </location>
</feature>
<dbReference type="Gene3D" id="3.30.720.110">
    <property type="match status" value="1"/>
</dbReference>
<dbReference type="Pfam" id="PF00903">
    <property type="entry name" value="Glyoxalase"/>
    <property type="match status" value="1"/>
</dbReference>
<evidence type="ECO:0000259" key="1">
    <source>
        <dbReference type="PROSITE" id="PS51819"/>
    </source>
</evidence>
<evidence type="ECO:0000313" key="2">
    <source>
        <dbReference type="EMBL" id="CUS38745.1"/>
    </source>
</evidence>
<protein>
    <recommendedName>
        <fullName evidence="1">VOC domain-containing protein</fullName>
    </recommendedName>
</protein>
<name>A0A0S4LP71_9BACT</name>
<accession>A0A0S4LP71</accession>
<dbReference type="Proteomes" id="UP000198736">
    <property type="component" value="Unassembled WGS sequence"/>
</dbReference>
<dbReference type="InterPro" id="IPR037523">
    <property type="entry name" value="VOC_core"/>
</dbReference>
<reference evidence="3" key="1">
    <citation type="submission" date="2015-10" db="EMBL/GenBank/DDBJ databases">
        <authorList>
            <person name="Luecker S."/>
            <person name="Luecker S."/>
        </authorList>
    </citation>
    <scope>NUCLEOTIDE SEQUENCE [LARGE SCALE GENOMIC DNA]</scope>
</reference>
<dbReference type="AlphaFoldDB" id="A0A0S4LP71"/>
<gene>
    <name evidence="2" type="ORF">COMA2_50247</name>
</gene>
<dbReference type="RefSeq" id="WP_090900800.1">
    <property type="nucleotide sequence ID" value="NZ_CZPZ01000032.1"/>
</dbReference>
<dbReference type="InterPro" id="IPR004360">
    <property type="entry name" value="Glyas_Fos-R_dOase_dom"/>
</dbReference>
<organism evidence="2 3">
    <name type="scientific">Candidatus Nitrospira nitrificans</name>
    <dbReference type="NCBI Taxonomy" id="1742973"/>
    <lineage>
        <taxon>Bacteria</taxon>
        <taxon>Pseudomonadati</taxon>
        <taxon>Nitrospirota</taxon>
        <taxon>Nitrospiria</taxon>
        <taxon>Nitrospirales</taxon>
        <taxon>Nitrospiraceae</taxon>
        <taxon>Nitrospira</taxon>
    </lineage>
</organism>
<proteinExistence type="predicted"/>
<dbReference type="OrthoDB" id="9795306at2"/>